<proteinExistence type="predicted"/>
<dbReference type="Proteomes" id="UP000469949">
    <property type="component" value="Unassembled WGS sequence"/>
</dbReference>
<accession>A0A833J3K8</accession>
<name>A0A833J3K8_9HYPH</name>
<protein>
    <submittedName>
        <fullName evidence="1">Uncharacterized protein</fullName>
    </submittedName>
</protein>
<sequence>MTEGTHSIAPLPSASLQEVALIERDGEPRARDIDIAERLGFKQPRDIRKTLARHRGALEGFGPVVVVETTYRGQKAEEWHLNEEQALYAATVSDAPNAPAVRAMLIRTFVAWRRGHLDLPAAIDMKAVGGMMKGILAKQLGELLPMMVREQVAEQQHSVVRGVSAGQVLAMAGLSARKGLRGMAPWVSHRLRRFHAQKGAVVRMASLGSSQAYVFDPLIARQWLDDGGRAEIEQKAAEKRGQGKLRLVGGVQS</sequence>
<organism evidence="1 2">
    <name type="scientific">Methylorubrum populi</name>
    <dbReference type="NCBI Taxonomy" id="223967"/>
    <lineage>
        <taxon>Bacteria</taxon>
        <taxon>Pseudomonadati</taxon>
        <taxon>Pseudomonadota</taxon>
        <taxon>Alphaproteobacteria</taxon>
        <taxon>Hyphomicrobiales</taxon>
        <taxon>Methylobacteriaceae</taxon>
        <taxon>Methylorubrum</taxon>
    </lineage>
</organism>
<gene>
    <name evidence="1" type="ORF">F8B43_4021</name>
</gene>
<dbReference type="RefSeq" id="WP_152278134.1">
    <property type="nucleotide sequence ID" value="NZ_WEKV01000016.1"/>
</dbReference>
<reference evidence="1 2" key="1">
    <citation type="submission" date="2019-10" db="EMBL/GenBank/DDBJ databases">
        <title>Draft Genome Sequence of the Caffeine Degrading Methylotroph Methylorubrum populi PINKEL.</title>
        <authorList>
            <person name="Dawson S.C."/>
            <person name="Zhang X."/>
            <person name="Wright M.E."/>
            <person name="Sharma G."/>
            <person name="Langner J.T."/>
            <person name="Ditty J.L."/>
            <person name="Subuyuj G.A."/>
        </authorList>
    </citation>
    <scope>NUCLEOTIDE SEQUENCE [LARGE SCALE GENOMIC DNA]</scope>
    <source>
        <strain evidence="1 2">Pinkel</strain>
    </source>
</reference>
<dbReference type="EMBL" id="WEKV01000016">
    <property type="protein sequence ID" value="KAB7783459.1"/>
    <property type="molecule type" value="Genomic_DNA"/>
</dbReference>
<evidence type="ECO:0000313" key="2">
    <source>
        <dbReference type="Proteomes" id="UP000469949"/>
    </source>
</evidence>
<evidence type="ECO:0000313" key="1">
    <source>
        <dbReference type="EMBL" id="KAB7783459.1"/>
    </source>
</evidence>
<comment type="caution">
    <text evidence="1">The sequence shown here is derived from an EMBL/GenBank/DDBJ whole genome shotgun (WGS) entry which is preliminary data.</text>
</comment>
<dbReference type="AlphaFoldDB" id="A0A833J3K8"/>